<gene>
    <name evidence="10" type="ORF">CLV34_3175</name>
</gene>
<keyword evidence="11" id="KW-1185">Reference proteome</keyword>
<dbReference type="InterPro" id="IPR000515">
    <property type="entry name" value="MetI-like"/>
</dbReference>
<accession>A0A2M8W1D6</accession>
<dbReference type="CDD" id="cd06261">
    <property type="entry name" value="TM_PBP2"/>
    <property type="match status" value="1"/>
</dbReference>
<keyword evidence="4 7" id="KW-0812">Transmembrane</keyword>
<protein>
    <submittedName>
        <fullName evidence="10">ABC-type nitrate/sulfonate/bicarbonate transport system permease component</fullName>
    </submittedName>
</protein>
<keyword evidence="5 7" id="KW-1133">Transmembrane helix</keyword>
<evidence type="ECO:0000256" key="6">
    <source>
        <dbReference type="ARBA" id="ARBA00023136"/>
    </source>
</evidence>
<keyword evidence="2 7" id="KW-0813">Transport</keyword>
<keyword evidence="6 7" id="KW-0472">Membrane</keyword>
<comment type="caution">
    <text evidence="10">The sequence shown here is derived from an EMBL/GenBank/DDBJ whole genome shotgun (WGS) entry which is preliminary data.</text>
</comment>
<name>A0A2M8W1D6_9MICO</name>
<dbReference type="Pfam" id="PF00528">
    <property type="entry name" value="BPD_transp_1"/>
    <property type="match status" value="1"/>
</dbReference>
<feature type="transmembrane region" description="Helical" evidence="7">
    <location>
        <begin position="200"/>
        <end position="224"/>
    </location>
</feature>
<evidence type="ECO:0000313" key="10">
    <source>
        <dbReference type="EMBL" id="PJI84720.1"/>
    </source>
</evidence>
<feature type="transmembrane region" description="Helical" evidence="7">
    <location>
        <begin position="251"/>
        <end position="273"/>
    </location>
</feature>
<keyword evidence="3" id="KW-1003">Cell membrane</keyword>
<evidence type="ECO:0000256" key="1">
    <source>
        <dbReference type="ARBA" id="ARBA00004651"/>
    </source>
</evidence>
<evidence type="ECO:0000256" key="4">
    <source>
        <dbReference type="ARBA" id="ARBA00022692"/>
    </source>
</evidence>
<dbReference type="PANTHER" id="PTHR30151">
    <property type="entry name" value="ALKANE SULFONATE ABC TRANSPORTER-RELATED, MEMBRANE SUBUNIT"/>
    <property type="match status" value="1"/>
</dbReference>
<dbReference type="RefSeq" id="WP_245859302.1">
    <property type="nucleotide sequence ID" value="NZ_PGTZ01000014.1"/>
</dbReference>
<evidence type="ECO:0000256" key="8">
    <source>
        <dbReference type="SAM" id="MobiDB-lite"/>
    </source>
</evidence>
<feature type="transmembrane region" description="Helical" evidence="7">
    <location>
        <begin position="123"/>
        <end position="141"/>
    </location>
</feature>
<feature type="region of interest" description="Disordered" evidence="8">
    <location>
        <begin position="1"/>
        <end position="20"/>
    </location>
</feature>
<evidence type="ECO:0000313" key="11">
    <source>
        <dbReference type="Proteomes" id="UP000231586"/>
    </source>
</evidence>
<dbReference type="InterPro" id="IPR035906">
    <property type="entry name" value="MetI-like_sf"/>
</dbReference>
<evidence type="ECO:0000259" key="9">
    <source>
        <dbReference type="PROSITE" id="PS50928"/>
    </source>
</evidence>
<sequence length="285" mass="29436">MSAAAEPGPVRPAAGTPGPRERRHLPPWAVGLLGAVALVAVWWIGALTVFADVGPGHAQAIPTPWQVVQQWADDGWEFYRRNFQVTLAEAGLGFLWGNGAALVLSALVLVVPRLEGAVTQIAIITYCVPIVAIGILVSIIIPAPEVGHPAGTAVFLAALSCFFTTVVGTLLGLKAADRSSLDVVAVLGGGRLRQLVKVRLVAALPSVLTALQIAVPAAFLGAILGEYLGGVDVGIGPAMTNAQNTLNAARVWGLALASGAVAMIGYLLLGLVARFVTPWTRGRTA</sequence>
<evidence type="ECO:0000256" key="5">
    <source>
        <dbReference type="ARBA" id="ARBA00022989"/>
    </source>
</evidence>
<dbReference type="Proteomes" id="UP000231586">
    <property type="component" value="Unassembled WGS sequence"/>
</dbReference>
<feature type="domain" description="ABC transmembrane type-1" evidence="9">
    <location>
        <begin position="79"/>
        <end position="273"/>
    </location>
</feature>
<dbReference type="Gene3D" id="1.10.3720.10">
    <property type="entry name" value="MetI-like"/>
    <property type="match status" value="1"/>
</dbReference>
<feature type="transmembrane region" description="Helical" evidence="7">
    <location>
        <begin position="90"/>
        <end position="111"/>
    </location>
</feature>
<evidence type="ECO:0000256" key="2">
    <source>
        <dbReference type="ARBA" id="ARBA00022448"/>
    </source>
</evidence>
<comment type="similarity">
    <text evidence="7">Belongs to the binding-protein-dependent transport system permease family.</text>
</comment>
<organism evidence="10 11">
    <name type="scientific">Luteimicrobium subarcticum</name>
    <dbReference type="NCBI Taxonomy" id="620910"/>
    <lineage>
        <taxon>Bacteria</taxon>
        <taxon>Bacillati</taxon>
        <taxon>Actinomycetota</taxon>
        <taxon>Actinomycetes</taxon>
        <taxon>Micrococcales</taxon>
        <taxon>Luteimicrobium</taxon>
    </lineage>
</organism>
<evidence type="ECO:0000256" key="7">
    <source>
        <dbReference type="RuleBase" id="RU363032"/>
    </source>
</evidence>
<dbReference type="PANTHER" id="PTHR30151:SF20">
    <property type="entry name" value="ABC TRANSPORTER PERMEASE PROTEIN HI_0355-RELATED"/>
    <property type="match status" value="1"/>
</dbReference>
<comment type="subcellular location">
    <subcellularLocation>
        <location evidence="1 7">Cell membrane</location>
        <topology evidence="1 7">Multi-pass membrane protein</topology>
    </subcellularLocation>
</comment>
<feature type="transmembrane region" description="Helical" evidence="7">
    <location>
        <begin position="28"/>
        <end position="51"/>
    </location>
</feature>
<feature type="transmembrane region" description="Helical" evidence="7">
    <location>
        <begin position="153"/>
        <end position="173"/>
    </location>
</feature>
<dbReference type="AlphaFoldDB" id="A0A2M8W1D6"/>
<dbReference type="EMBL" id="PGTZ01000014">
    <property type="protein sequence ID" value="PJI84720.1"/>
    <property type="molecule type" value="Genomic_DNA"/>
</dbReference>
<reference evidence="10 11" key="1">
    <citation type="submission" date="2017-11" db="EMBL/GenBank/DDBJ databases">
        <title>Genomic Encyclopedia of Archaeal and Bacterial Type Strains, Phase II (KMG-II): From Individual Species to Whole Genera.</title>
        <authorList>
            <person name="Goeker M."/>
        </authorList>
    </citation>
    <scope>NUCLEOTIDE SEQUENCE [LARGE SCALE GENOMIC DNA]</scope>
    <source>
        <strain evidence="10 11">DSM 22413</strain>
    </source>
</reference>
<proteinExistence type="inferred from homology"/>
<dbReference type="GO" id="GO:0005886">
    <property type="term" value="C:plasma membrane"/>
    <property type="evidence" value="ECO:0007669"/>
    <property type="project" value="UniProtKB-SubCell"/>
</dbReference>
<dbReference type="GO" id="GO:0055085">
    <property type="term" value="P:transmembrane transport"/>
    <property type="evidence" value="ECO:0007669"/>
    <property type="project" value="InterPro"/>
</dbReference>
<dbReference type="PROSITE" id="PS50928">
    <property type="entry name" value="ABC_TM1"/>
    <property type="match status" value="1"/>
</dbReference>
<dbReference type="SUPFAM" id="SSF161098">
    <property type="entry name" value="MetI-like"/>
    <property type="match status" value="1"/>
</dbReference>
<evidence type="ECO:0000256" key="3">
    <source>
        <dbReference type="ARBA" id="ARBA00022475"/>
    </source>
</evidence>